<dbReference type="Pfam" id="PF00664">
    <property type="entry name" value="ABC_membrane"/>
    <property type="match status" value="1"/>
</dbReference>
<evidence type="ECO:0000259" key="13">
    <source>
        <dbReference type="PROSITE" id="PS50893"/>
    </source>
</evidence>
<evidence type="ECO:0000256" key="12">
    <source>
        <dbReference type="SAM" id="Phobius"/>
    </source>
</evidence>
<dbReference type="InterPro" id="IPR036640">
    <property type="entry name" value="ABC1_TM_sf"/>
</dbReference>
<dbReference type="SMART" id="SM00382">
    <property type="entry name" value="AAA"/>
    <property type="match status" value="1"/>
</dbReference>
<organism evidence="15 16">
    <name type="scientific">Nocardia nova SH22a</name>
    <dbReference type="NCBI Taxonomy" id="1415166"/>
    <lineage>
        <taxon>Bacteria</taxon>
        <taxon>Bacillati</taxon>
        <taxon>Actinomycetota</taxon>
        <taxon>Actinomycetes</taxon>
        <taxon>Mycobacteriales</taxon>
        <taxon>Nocardiaceae</taxon>
        <taxon>Nocardia</taxon>
    </lineage>
</organism>
<dbReference type="PROSITE" id="PS50893">
    <property type="entry name" value="ABC_TRANSPORTER_2"/>
    <property type="match status" value="1"/>
</dbReference>
<name>W5TGV6_9NOCA</name>
<evidence type="ECO:0000256" key="10">
    <source>
        <dbReference type="ARBA" id="ARBA00023136"/>
    </source>
</evidence>
<dbReference type="SUPFAM" id="SSF52540">
    <property type="entry name" value="P-loop containing nucleoside triphosphate hydrolases"/>
    <property type="match status" value="1"/>
</dbReference>
<evidence type="ECO:0000256" key="11">
    <source>
        <dbReference type="ARBA" id="ARBA00023455"/>
    </source>
</evidence>
<dbReference type="AlphaFoldDB" id="W5TGV6"/>
<feature type="transmembrane region" description="Helical" evidence="12">
    <location>
        <begin position="275"/>
        <end position="297"/>
    </location>
</feature>
<dbReference type="InterPro" id="IPR039421">
    <property type="entry name" value="Type_1_exporter"/>
</dbReference>
<dbReference type="OrthoDB" id="9806127at2"/>
<dbReference type="Pfam" id="PF00005">
    <property type="entry name" value="ABC_tran"/>
    <property type="match status" value="1"/>
</dbReference>
<dbReference type="GO" id="GO:0005524">
    <property type="term" value="F:ATP binding"/>
    <property type="evidence" value="ECO:0007669"/>
    <property type="project" value="UniProtKB-KW"/>
</dbReference>
<sequence length="610" mass="64824">MRNPEIGWARAGIARLRRIDAVPRVDRTALRHHTAPAAALLRAATIIQIVSSVLTVATLGGIWLIARAAYDAYLDTSFDARSRIITGTVVVGVAVVAGFLATSLAYYLTHLADLRVRKNIRGLAAEHISRLPLGWFTSDASKKSLSVLGNDVETLHSAVAHGRMELIQASVAPVAVWLWLLVIDWRLAIVTAIPTAIYYVLQQGIYKRAAQYHSEQGPAIAELQAAAHEELRDAVTLRLGSALDTTSSRLLRAHSRLHGVIVESHREQESRGTRVGALVDPVLTLLVVLGFGCLLVRTDSLAAPDLVPFVVSAPLLAAAPAAITLARWGVVSAANAATGIEGFLAEAPLAISADPRVPSDNTVSLVDVTFAYDDEAVLDRISLDIPQGSFTAVVGPSGAGKSTIAALIARHHDVTSGSVRLGGVDVRDIDPGELNRRITVLPQRAVLLRTTVADNIRLARPDATIDDVVAAARIAHIDKRIRALPDGYDTIIGEDIALSSGERQRIALARAVITDPAVLVLDEPTASVDPESAAAIHEALAVVASDRTVIHVAHDLRTVTSADQIVMVESGRITQLGDHAELAATAGTYRAMWQATTENARTTTSSGVRG</sequence>
<evidence type="ECO:0000256" key="8">
    <source>
        <dbReference type="ARBA" id="ARBA00022967"/>
    </source>
</evidence>
<keyword evidence="10 12" id="KW-0472">Membrane</keyword>
<dbReference type="PATRIC" id="fig|1415166.3.peg.3680"/>
<evidence type="ECO:0000256" key="5">
    <source>
        <dbReference type="ARBA" id="ARBA00022692"/>
    </source>
</evidence>
<keyword evidence="9 12" id="KW-1133">Transmembrane helix</keyword>
<dbReference type="PROSITE" id="PS00211">
    <property type="entry name" value="ABC_TRANSPORTER_1"/>
    <property type="match status" value="1"/>
</dbReference>
<feature type="transmembrane region" description="Helical" evidence="12">
    <location>
        <begin position="309"/>
        <end position="330"/>
    </location>
</feature>
<evidence type="ECO:0000256" key="7">
    <source>
        <dbReference type="ARBA" id="ARBA00022840"/>
    </source>
</evidence>
<comment type="subcellular location">
    <subcellularLocation>
        <location evidence="1">Cell inner membrane</location>
        <topology evidence="1">Multi-pass membrane protein</topology>
    </subcellularLocation>
</comment>
<dbReference type="RefSeq" id="WP_025349814.1">
    <property type="nucleotide sequence ID" value="NZ_CP006850.1"/>
</dbReference>
<dbReference type="Proteomes" id="UP000019150">
    <property type="component" value="Chromosome"/>
</dbReference>
<evidence type="ECO:0000256" key="6">
    <source>
        <dbReference type="ARBA" id="ARBA00022741"/>
    </source>
</evidence>
<evidence type="ECO:0000256" key="4">
    <source>
        <dbReference type="ARBA" id="ARBA00022519"/>
    </source>
</evidence>
<dbReference type="SUPFAM" id="SSF90123">
    <property type="entry name" value="ABC transporter transmembrane region"/>
    <property type="match status" value="1"/>
</dbReference>
<feature type="transmembrane region" description="Helical" evidence="12">
    <location>
        <begin position="46"/>
        <end position="66"/>
    </location>
</feature>
<dbReference type="InterPro" id="IPR003593">
    <property type="entry name" value="AAA+_ATPase"/>
</dbReference>
<accession>W5TGV6</accession>
<dbReference type="HOGENOM" id="CLU_000604_84_9_11"/>
<evidence type="ECO:0000313" key="15">
    <source>
        <dbReference type="EMBL" id="AHH18374.1"/>
    </source>
</evidence>
<keyword evidence="6" id="KW-0547">Nucleotide-binding</keyword>
<dbReference type="PROSITE" id="PS50929">
    <property type="entry name" value="ABC_TM1F"/>
    <property type="match status" value="1"/>
</dbReference>
<evidence type="ECO:0000256" key="3">
    <source>
        <dbReference type="ARBA" id="ARBA00022475"/>
    </source>
</evidence>
<proteinExistence type="inferred from homology"/>
<keyword evidence="5 12" id="KW-0812">Transmembrane</keyword>
<evidence type="ECO:0000313" key="16">
    <source>
        <dbReference type="Proteomes" id="UP000019150"/>
    </source>
</evidence>
<feature type="transmembrane region" description="Helical" evidence="12">
    <location>
        <begin position="87"/>
        <end position="108"/>
    </location>
</feature>
<keyword evidence="7 15" id="KW-0067">ATP-binding</keyword>
<reference evidence="15 16" key="1">
    <citation type="journal article" date="2014" name="Appl. Environ. Microbiol.">
        <title>Insights into the Microbial Degradation of Rubber and Gutta-Percha by Analysis of the Complete Genome of Nocardia nova SH22a.</title>
        <authorList>
            <person name="Luo Q."/>
            <person name="Hiessl S."/>
            <person name="Poehlein A."/>
            <person name="Daniel R."/>
            <person name="Steinbuchel A."/>
        </authorList>
    </citation>
    <scope>NUCLEOTIDE SEQUENCE [LARGE SCALE GENOMIC DNA]</scope>
    <source>
        <strain evidence="15">SH22a</strain>
    </source>
</reference>
<dbReference type="PANTHER" id="PTHR24221">
    <property type="entry name" value="ATP-BINDING CASSETTE SUB-FAMILY B"/>
    <property type="match status" value="1"/>
</dbReference>
<dbReference type="GO" id="GO:0005886">
    <property type="term" value="C:plasma membrane"/>
    <property type="evidence" value="ECO:0007669"/>
    <property type="project" value="UniProtKB-SubCell"/>
</dbReference>
<dbReference type="GO" id="GO:0140359">
    <property type="term" value="F:ABC-type transporter activity"/>
    <property type="evidence" value="ECO:0007669"/>
    <property type="project" value="InterPro"/>
</dbReference>
<keyword evidence="2" id="KW-0813">Transport</keyword>
<dbReference type="GO" id="GO:0016887">
    <property type="term" value="F:ATP hydrolysis activity"/>
    <property type="evidence" value="ECO:0007669"/>
    <property type="project" value="InterPro"/>
</dbReference>
<evidence type="ECO:0000256" key="9">
    <source>
        <dbReference type="ARBA" id="ARBA00022989"/>
    </source>
</evidence>
<dbReference type="Gene3D" id="1.20.1560.10">
    <property type="entry name" value="ABC transporter type 1, transmembrane domain"/>
    <property type="match status" value="1"/>
</dbReference>
<keyword evidence="3" id="KW-1003">Cell membrane</keyword>
<keyword evidence="8" id="KW-1278">Translocase</keyword>
<dbReference type="STRING" id="1415166.NONO_c35870"/>
<keyword evidence="16" id="KW-1185">Reference proteome</keyword>
<dbReference type="InterPro" id="IPR003439">
    <property type="entry name" value="ABC_transporter-like_ATP-bd"/>
</dbReference>
<dbReference type="FunFam" id="3.40.50.300:FF:000221">
    <property type="entry name" value="Multidrug ABC transporter ATP-binding protein"/>
    <property type="match status" value="1"/>
</dbReference>
<dbReference type="InterPro" id="IPR017871">
    <property type="entry name" value="ABC_transporter-like_CS"/>
</dbReference>
<dbReference type="eggNOG" id="COG1132">
    <property type="taxonomic scope" value="Bacteria"/>
</dbReference>
<feature type="domain" description="ABC transporter" evidence="13">
    <location>
        <begin position="363"/>
        <end position="595"/>
    </location>
</feature>
<comment type="similarity">
    <text evidence="11">Belongs to the ABC transporter superfamily. Siderophore-Fe(3+) uptake transporter (SIUT) (TC 3.A.1.21) family.</text>
</comment>
<dbReference type="PANTHER" id="PTHR24221:SF654">
    <property type="entry name" value="ATP-BINDING CASSETTE SUB-FAMILY B MEMBER 6"/>
    <property type="match status" value="1"/>
</dbReference>
<evidence type="ECO:0000259" key="14">
    <source>
        <dbReference type="PROSITE" id="PS50929"/>
    </source>
</evidence>
<feature type="domain" description="ABC transmembrane type-1" evidence="14">
    <location>
        <begin position="46"/>
        <end position="319"/>
    </location>
</feature>
<dbReference type="KEGG" id="nno:NONO_c35870"/>
<dbReference type="InterPro" id="IPR011527">
    <property type="entry name" value="ABC1_TM_dom"/>
</dbReference>
<dbReference type="EMBL" id="CP006850">
    <property type="protein sequence ID" value="AHH18374.1"/>
    <property type="molecule type" value="Genomic_DNA"/>
</dbReference>
<feature type="transmembrane region" description="Helical" evidence="12">
    <location>
        <begin position="176"/>
        <end position="201"/>
    </location>
</feature>
<dbReference type="Gene3D" id="3.40.50.300">
    <property type="entry name" value="P-loop containing nucleotide triphosphate hydrolases"/>
    <property type="match status" value="1"/>
</dbReference>
<dbReference type="InterPro" id="IPR027417">
    <property type="entry name" value="P-loop_NTPase"/>
</dbReference>
<evidence type="ECO:0000256" key="1">
    <source>
        <dbReference type="ARBA" id="ARBA00004429"/>
    </source>
</evidence>
<protein>
    <submittedName>
        <fullName evidence="15">Putative ABC transporter, permease/ATP-binding protein</fullName>
    </submittedName>
</protein>
<keyword evidence="4" id="KW-0997">Cell inner membrane</keyword>
<gene>
    <name evidence="15" type="ORF">NONO_c35870</name>
</gene>
<evidence type="ECO:0000256" key="2">
    <source>
        <dbReference type="ARBA" id="ARBA00022448"/>
    </source>
</evidence>